<feature type="compositionally biased region" description="Polar residues" evidence="2">
    <location>
        <begin position="975"/>
        <end position="986"/>
    </location>
</feature>
<feature type="compositionally biased region" description="Low complexity" evidence="2">
    <location>
        <begin position="878"/>
        <end position="889"/>
    </location>
</feature>
<feature type="region of interest" description="Disordered" evidence="2">
    <location>
        <begin position="516"/>
        <end position="553"/>
    </location>
</feature>
<organism evidence="5 6">
    <name type="scientific">Hydra vulgaris</name>
    <name type="common">Hydra</name>
    <name type="synonym">Hydra attenuata</name>
    <dbReference type="NCBI Taxonomy" id="6087"/>
    <lineage>
        <taxon>Eukaryota</taxon>
        <taxon>Metazoa</taxon>
        <taxon>Cnidaria</taxon>
        <taxon>Hydrozoa</taxon>
        <taxon>Hydroidolina</taxon>
        <taxon>Anthoathecata</taxon>
        <taxon>Aplanulata</taxon>
        <taxon>Hydridae</taxon>
        <taxon>Hydra</taxon>
    </lineage>
</organism>
<dbReference type="SUPFAM" id="SSF50405">
    <property type="entry name" value="Actin-crosslinking proteins"/>
    <property type="match status" value="1"/>
</dbReference>
<comment type="caution">
    <text evidence="1">Lacks conserved residue(s) required for the propagation of feature annotation.</text>
</comment>
<dbReference type="GeneID" id="101239597"/>
<dbReference type="PROSITE" id="PS50309">
    <property type="entry name" value="DC"/>
    <property type="match status" value="1"/>
</dbReference>
<dbReference type="PANTHER" id="PTHR45901:SF7">
    <property type="entry name" value="OXYGEN-REGULATED PROTEIN 1"/>
    <property type="match status" value="1"/>
</dbReference>
<dbReference type="InterPro" id="IPR036392">
    <property type="entry name" value="PLAT/LH2_dom_sf"/>
</dbReference>
<keyword evidence="5" id="KW-1185">Reference proteome</keyword>
<name>A0ABM4BYG9_HYDVU</name>
<feature type="compositionally biased region" description="Basic and acidic residues" evidence="2">
    <location>
        <begin position="945"/>
        <end position="958"/>
    </location>
</feature>
<dbReference type="Gene3D" id="3.10.20.230">
    <property type="entry name" value="Doublecortin domain"/>
    <property type="match status" value="2"/>
</dbReference>
<feature type="compositionally biased region" description="Basic and acidic residues" evidence="2">
    <location>
        <begin position="1006"/>
        <end position="1015"/>
    </location>
</feature>
<feature type="compositionally biased region" description="Basic and acidic residues" evidence="2">
    <location>
        <begin position="1022"/>
        <end position="1038"/>
    </location>
</feature>
<evidence type="ECO:0000313" key="5">
    <source>
        <dbReference type="Proteomes" id="UP001652625"/>
    </source>
</evidence>
<dbReference type="Pfam" id="PF01477">
    <property type="entry name" value="PLAT"/>
    <property type="match status" value="2"/>
</dbReference>
<sequence>MTGLKRVSFFKDGDVNFSGVSLTITERKFRTYEQLVTELNKKVPLTNGVRTITTPMGFHKIRDVDELENGKKYICSSNKRIKRLDYENISKKSDFKVPRRPLSKNDYQPFKNKDGLFKSRKKIKKLNLISKLNSNNIVGIVLTNRVTDLEEVINDASEAFGYQVTSLFTLQGKKITSLYDLFSGGDTYIADIHATISSLDNLPLPFKSSSAPGLKTNGPSLNNASKLTSTSKVEETALPVDRKETLWLITIRTSNVPDASSDHSVYITLYGSHGNTGKFKLGLPLHTKMYYQDTVNETEIMLKDVGSLYKLRIGHEENGTAVGWHLDYVLLTNLMSNKEYLFNCNRWLSREKGDGEVERELPLFKNGKLRFSVHQYAVKIHNGQKENGCTNNDVYIKVEGENGDTGNRLLNIKDRVQAFRSGNVSIFEIEAVDLGILKSITIWLDHQVDDKDWFVEQVIVEDLTSDKIYYFPVKRKLVKGKSKIQIKPQNNAKTEIEVVEESSKIEEQNEIELSLIQNTSDQKDPKNKKKLKKKLSKQNKKNEENETHEESSSEYRIARHLQSVCEVVLISKLSGKSLCYNRKKSKLHASGEENFCCRWLILDVNNVSTKHLFSTFSNGYISMDDSNVTFNLGSPGLLNEFLLIISDDNTCIFESVVHNGSYLRSDENGNISITTDVTSDSAKFQCFMKDVIRDKMEVQLISHYDGSLLADVSSKPAFVIEDNKNDEKSTFVISTFNDSNSSSMITLKNKESDNLIVVKNNSAVILKKTNPSDIQCRLKFHKNGDIFQFESTSVPNQYLSKDEKTSQLVSTSNSKTVNAKFILKVLKGGDFIPFDLEESCNVQDAHDDDDAHDGEHSDSQYEGEDDALLYRDENYFSPISESSQSNSSDDGSETENEDNGKQGANDEENNKSLDQGDEVSSDNEIQKQSADESEERSLTNNGDDESTKFTNIDEKSNVEESNQSSDKNNDEENGRSTPQNNKVNQDTLDDESDDENENINVSSEEESTRIDHTNNEDINNDETYKKNENDDAEGKNNESELNNNEEESFMDPTVEDLAGSIVLFIVNEVLNDIKDINKSFEITDNNFLSSKDDNENFENPIESIARGIVQSVFDFAVNSVTGIDSVDYENKENNQNQVYDFAMEDVARDIIINLADDVITNSDVEEEEHKE</sequence>
<dbReference type="SUPFAM" id="SSF49723">
    <property type="entry name" value="Lipase/lipooxygenase domain (PLAT/LH2 domain)"/>
    <property type="match status" value="2"/>
</dbReference>
<evidence type="ECO:0000259" key="4">
    <source>
        <dbReference type="PROSITE" id="PS50309"/>
    </source>
</evidence>
<dbReference type="InterPro" id="IPR001024">
    <property type="entry name" value="PLAT/LH2_dom"/>
</dbReference>
<feature type="compositionally biased region" description="Acidic residues" evidence="2">
    <location>
        <begin position="987"/>
        <end position="997"/>
    </location>
</feature>
<evidence type="ECO:0000256" key="1">
    <source>
        <dbReference type="PROSITE-ProRule" id="PRU00152"/>
    </source>
</evidence>
<dbReference type="SUPFAM" id="SSF89837">
    <property type="entry name" value="Doublecortin (DC)"/>
    <property type="match status" value="1"/>
</dbReference>
<dbReference type="RefSeq" id="XP_065654271.1">
    <property type="nucleotide sequence ID" value="XM_065798199.1"/>
</dbReference>
<dbReference type="CDD" id="cd16110">
    <property type="entry name" value="DCX1_RP_like"/>
    <property type="match status" value="1"/>
</dbReference>
<dbReference type="Gene3D" id="2.60.60.20">
    <property type="entry name" value="PLAT/LH2 domain"/>
    <property type="match status" value="2"/>
</dbReference>
<feature type="compositionally biased region" description="Basic and acidic residues" evidence="2">
    <location>
        <begin position="540"/>
        <end position="553"/>
    </location>
</feature>
<dbReference type="Proteomes" id="UP001652625">
    <property type="component" value="Chromosome 05"/>
</dbReference>
<protein>
    <submittedName>
        <fullName evidence="6">Protein PFC0760c isoform X2</fullName>
    </submittedName>
</protein>
<dbReference type="PROSITE" id="PS50095">
    <property type="entry name" value="PLAT"/>
    <property type="match status" value="2"/>
</dbReference>
<reference evidence="6" key="1">
    <citation type="submission" date="2025-08" db="UniProtKB">
        <authorList>
            <consortium name="RefSeq"/>
        </authorList>
    </citation>
    <scope>IDENTIFICATION</scope>
</reference>
<dbReference type="InterPro" id="IPR008999">
    <property type="entry name" value="Actin-crosslinking"/>
</dbReference>
<dbReference type="SMART" id="SM00537">
    <property type="entry name" value="DCX"/>
    <property type="match status" value="1"/>
</dbReference>
<feature type="region of interest" description="Disordered" evidence="2">
    <location>
        <begin position="878"/>
        <end position="1048"/>
    </location>
</feature>
<feature type="domain" description="Doublecortin" evidence="4">
    <location>
        <begin position="5"/>
        <end position="87"/>
    </location>
</feature>
<dbReference type="PANTHER" id="PTHR45901">
    <property type="entry name" value="PROTEIN CBG12474"/>
    <property type="match status" value="1"/>
</dbReference>
<dbReference type="SMART" id="SM00308">
    <property type="entry name" value="LH2"/>
    <property type="match status" value="2"/>
</dbReference>
<feature type="domain" description="PLAT" evidence="3">
    <location>
        <begin position="374"/>
        <end position="491"/>
    </location>
</feature>
<dbReference type="InterPro" id="IPR036572">
    <property type="entry name" value="Doublecortin_dom_sf"/>
</dbReference>
<evidence type="ECO:0000313" key="6">
    <source>
        <dbReference type="RefSeq" id="XP_065654271.1"/>
    </source>
</evidence>
<dbReference type="InterPro" id="IPR052970">
    <property type="entry name" value="Inner_ear_hair_cell_LOXHD"/>
</dbReference>
<dbReference type="Pfam" id="PF03607">
    <property type="entry name" value="DCX"/>
    <property type="match status" value="1"/>
</dbReference>
<evidence type="ECO:0000256" key="2">
    <source>
        <dbReference type="SAM" id="MobiDB-lite"/>
    </source>
</evidence>
<proteinExistence type="predicted"/>
<feature type="domain" description="PLAT" evidence="3">
    <location>
        <begin position="245"/>
        <end position="362"/>
    </location>
</feature>
<evidence type="ECO:0000259" key="3">
    <source>
        <dbReference type="PROSITE" id="PS50095"/>
    </source>
</evidence>
<feature type="compositionally biased region" description="Basic residues" evidence="2">
    <location>
        <begin position="526"/>
        <end position="539"/>
    </location>
</feature>
<dbReference type="InterPro" id="IPR003533">
    <property type="entry name" value="Doublecortin_dom"/>
</dbReference>
<accession>A0ABM4BYG9</accession>
<gene>
    <name evidence="6" type="primary">LOC101239597</name>
</gene>